<dbReference type="Proteomes" id="UP000256561">
    <property type="component" value="Unassembled WGS sequence"/>
</dbReference>
<comment type="function">
    <text evidence="8">Single strand-specific metallo-endoribonuclease involved in late-stage 70S ribosome quality control and in maturation of the 3' terminus of the 16S rRNA.</text>
</comment>
<keyword evidence="2 8" id="KW-0690">Ribosome biogenesis</keyword>
<keyword evidence="8" id="KW-0963">Cytoplasm</keyword>
<dbReference type="SUPFAM" id="SSF55486">
    <property type="entry name" value="Metalloproteases ('zincins'), catalytic domain"/>
    <property type="match status" value="1"/>
</dbReference>
<evidence type="ECO:0000256" key="1">
    <source>
        <dbReference type="ARBA" id="ARBA00010875"/>
    </source>
</evidence>
<keyword evidence="6 8" id="KW-0378">Hydrolase</keyword>
<sequence>MTALVDVQLAYEASNETEQAIADAIPSAEQLQIWADCVLSTQHIDEGELTVRFVGEAESQELNHQYRDRNKPTNVLSFPFECPPGIELNLLGDLVICAPVIAREALEQSKPTPHHYAHMVVHGMLHLLGFDHIEQDEAEEMEALEIQILSQLDIDDPYQEH</sequence>
<dbReference type="GO" id="GO:0004222">
    <property type="term" value="F:metalloendopeptidase activity"/>
    <property type="evidence" value="ECO:0007669"/>
    <property type="project" value="InterPro"/>
</dbReference>
<dbReference type="GO" id="GO:0004521">
    <property type="term" value="F:RNA endonuclease activity"/>
    <property type="evidence" value="ECO:0007669"/>
    <property type="project" value="UniProtKB-UniRule"/>
</dbReference>
<comment type="caution">
    <text evidence="9">The sequence shown here is derived from an EMBL/GenBank/DDBJ whole genome shotgun (WGS) entry which is preliminary data.</text>
</comment>
<evidence type="ECO:0000256" key="3">
    <source>
        <dbReference type="ARBA" id="ARBA00022722"/>
    </source>
</evidence>
<dbReference type="PROSITE" id="PS01306">
    <property type="entry name" value="UPF0054"/>
    <property type="match status" value="1"/>
</dbReference>
<evidence type="ECO:0000256" key="2">
    <source>
        <dbReference type="ARBA" id="ARBA00022517"/>
    </source>
</evidence>
<evidence type="ECO:0000313" key="10">
    <source>
        <dbReference type="Proteomes" id="UP000256561"/>
    </source>
</evidence>
<keyword evidence="5 8" id="KW-0255">Endonuclease</keyword>
<dbReference type="GO" id="GO:0005737">
    <property type="term" value="C:cytoplasm"/>
    <property type="evidence" value="ECO:0007669"/>
    <property type="project" value="UniProtKB-SubCell"/>
</dbReference>
<reference evidence="10" key="1">
    <citation type="submission" date="2018-08" db="EMBL/GenBank/DDBJ databases">
        <authorList>
            <person name="Zhang J."/>
            <person name="Du Z.-J."/>
        </authorList>
    </citation>
    <scope>NUCLEOTIDE SEQUENCE [LARGE SCALE GENOMIC DNA]</scope>
    <source>
        <strain evidence="10">KCTC 52655</strain>
    </source>
</reference>
<dbReference type="EC" id="3.1.-.-" evidence="8"/>
<dbReference type="GO" id="GO:0006364">
    <property type="term" value="P:rRNA processing"/>
    <property type="evidence" value="ECO:0007669"/>
    <property type="project" value="UniProtKB-UniRule"/>
</dbReference>
<evidence type="ECO:0000313" key="9">
    <source>
        <dbReference type="EMBL" id="RDV24572.1"/>
    </source>
</evidence>
<dbReference type="HAMAP" id="MF_00009">
    <property type="entry name" value="Endoribonucl_YbeY"/>
    <property type="match status" value="1"/>
</dbReference>
<protein>
    <recommendedName>
        <fullName evidence="8">Endoribonuclease YbeY</fullName>
        <ecNumber evidence="8">3.1.-.-</ecNumber>
    </recommendedName>
</protein>
<accession>A0A3D8M5Y5</accession>
<dbReference type="OrthoDB" id="9807740at2"/>
<dbReference type="GO" id="GO:0008270">
    <property type="term" value="F:zinc ion binding"/>
    <property type="evidence" value="ECO:0007669"/>
    <property type="project" value="UniProtKB-UniRule"/>
</dbReference>
<evidence type="ECO:0000256" key="7">
    <source>
        <dbReference type="ARBA" id="ARBA00022833"/>
    </source>
</evidence>
<dbReference type="PANTHER" id="PTHR46986">
    <property type="entry name" value="ENDORIBONUCLEASE YBEY, CHLOROPLASTIC"/>
    <property type="match status" value="1"/>
</dbReference>
<keyword evidence="7 8" id="KW-0862">Zinc</keyword>
<comment type="subcellular location">
    <subcellularLocation>
        <location evidence="8">Cytoplasm</location>
    </subcellularLocation>
</comment>
<keyword evidence="3 8" id="KW-0540">Nuclease</keyword>
<evidence type="ECO:0000256" key="5">
    <source>
        <dbReference type="ARBA" id="ARBA00022759"/>
    </source>
</evidence>
<comment type="cofactor">
    <cofactor evidence="8">
        <name>Zn(2+)</name>
        <dbReference type="ChEBI" id="CHEBI:29105"/>
    </cofactor>
    <text evidence="8">Binds 1 zinc ion.</text>
</comment>
<feature type="binding site" evidence="8">
    <location>
        <position position="122"/>
    </location>
    <ligand>
        <name>Zn(2+)</name>
        <dbReference type="ChEBI" id="CHEBI:29105"/>
        <note>catalytic</note>
    </ligand>
</feature>
<dbReference type="EMBL" id="QRHA01000009">
    <property type="protein sequence ID" value="RDV24572.1"/>
    <property type="molecule type" value="Genomic_DNA"/>
</dbReference>
<feature type="binding site" evidence="8">
    <location>
        <position position="132"/>
    </location>
    <ligand>
        <name>Zn(2+)</name>
        <dbReference type="ChEBI" id="CHEBI:29105"/>
        <note>catalytic</note>
    </ligand>
</feature>
<comment type="similarity">
    <text evidence="1 8">Belongs to the endoribonuclease YbeY family.</text>
</comment>
<dbReference type="RefSeq" id="WP_115593818.1">
    <property type="nucleotide sequence ID" value="NZ_QRHA01000009.1"/>
</dbReference>
<dbReference type="Gene3D" id="3.40.390.30">
    <property type="entry name" value="Metalloproteases ('zincins'), catalytic domain"/>
    <property type="match status" value="1"/>
</dbReference>
<dbReference type="NCBIfam" id="TIGR00043">
    <property type="entry name" value="rRNA maturation RNase YbeY"/>
    <property type="match status" value="1"/>
</dbReference>
<evidence type="ECO:0000256" key="6">
    <source>
        <dbReference type="ARBA" id="ARBA00022801"/>
    </source>
</evidence>
<evidence type="ECO:0000256" key="4">
    <source>
        <dbReference type="ARBA" id="ARBA00022723"/>
    </source>
</evidence>
<gene>
    <name evidence="8" type="primary">ybeY</name>
    <name evidence="9" type="ORF">DXV75_12785</name>
</gene>
<evidence type="ECO:0000256" key="8">
    <source>
        <dbReference type="HAMAP-Rule" id="MF_00009"/>
    </source>
</evidence>
<organism evidence="9 10">
    <name type="scientific">Alteromonas aestuariivivens</name>
    <dbReference type="NCBI Taxonomy" id="1938339"/>
    <lineage>
        <taxon>Bacteria</taxon>
        <taxon>Pseudomonadati</taxon>
        <taxon>Pseudomonadota</taxon>
        <taxon>Gammaproteobacteria</taxon>
        <taxon>Alteromonadales</taxon>
        <taxon>Alteromonadaceae</taxon>
        <taxon>Alteromonas/Salinimonas group</taxon>
        <taxon>Alteromonas</taxon>
    </lineage>
</organism>
<proteinExistence type="inferred from homology"/>
<dbReference type="PANTHER" id="PTHR46986:SF1">
    <property type="entry name" value="ENDORIBONUCLEASE YBEY, CHLOROPLASTIC"/>
    <property type="match status" value="1"/>
</dbReference>
<dbReference type="InterPro" id="IPR002036">
    <property type="entry name" value="YbeY"/>
</dbReference>
<dbReference type="InterPro" id="IPR020549">
    <property type="entry name" value="YbeY_CS"/>
</dbReference>
<name>A0A3D8M5Y5_9ALTE</name>
<keyword evidence="4 8" id="KW-0479">Metal-binding</keyword>
<dbReference type="InterPro" id="IPR023091">
    <property type="entry name" value="MetalPrtase_cat_dom_sf_prd"/>
</dbReference>
<keyword evidence="10" id="KW-1185">Reference proteome</keyword>
<dbReference type="AlphaFoldDB" id="A0A3D8M5Y5"/>
<dbReference type="Pfam" id="PF02130">
    <property type="entry name" value="YbeY"/>
    <property type="match status" value="1"/>
</dbReference>
<keyword evidence="8" id="KW-0698">rRNA processing</keyword>
<feature type="binding site" evidence="8">
    <location>
        <position position="126"/>
    </location>
    <ligand>
        <name>Zn(2+)</name>
        <dbReference type="ChEBI" id="CHEBI:29105"/>
        <note>catalytic</note>
    </ligand>
</feature>